<dbReference type="STRING" id="1869.MB27_20355"/>
<dbReference type="eggNOG" id="COG1361">
    <property type="taxonomic scope" value="Bacteria"/>
</dbReference>
<evidence type="ECO:0000313" key="2">
    <source>
        <dbReference type="EMBL" id="KHD75801.1"/>
    </source>
</evidence>
<dbReference type="Proteomes" id="UP000054537">
    <property type="component" value="Unassembled WGS sequence"/>
</dbReference>
<dbReference type="eggNOG" id="COG0366">
    <property type="taxonomic scope" value="Bacteria"/>
</dbReference>
<feature type="domain" description="Peptidase M11 gametolysin" evidence="1">
    <location>
        <begin position="113"/>
        <end position="236"/>
    </location>
</feature>
<dbReference type="InterPro" id="IPR014756">
    <property type="entry name" value="Ig_E-set"/>
</dbReference>
<sequence length="604" mass="65145">MAGPAAAATGARTVDGIYELIESTPELGSTAGHQELRFLREADGDRIRLDGPDEVFDELVPGQRASVTGQQTASALRAGEAHPLSVAETPQVTGEETLAVVLLRLGPSGGQPMTAAEVRQSFFTAPDSVSAYFRESSWSQLDLRGDVIDYLEVPADTGCWAEATAGETAVRAAGLDLSGYDRIEYLIDGGARNCGYGGWAWIGGQLSVNIYQGEPAVRAVAHHELGHNFGLYHAHALRCRATGGGYTVIEDGPACETDEYGDPFDSMGAAYDQMQFSAYTKNRLGWIPDARVTTITADGTYPVAPSEADTDAPQSLRIPLSDGRFYDIDFRRPYGEYWDARVADNPALMNGVSLRRVLGPDSSLLDTTADGWFHDAPLQVGSTFTDTANGVTIRTESVSATEARVRVSFAGDVQQVHLRGTANGWGATAMTRVPGTPHDWTVQADFGSGADERFKFDIFGDWSENYGDHQGDGIADRDGADIPVTGGAGRYTIDFNSKTRVYAVRFTEPAHNHPSMNVRGTAHGWTTTPMTLTADHTWTATVRFESGGAERFKFDVDGTWATNFGDNDTDGIADPDGADITLPRSGTWKLTFNDETRRYTATLT</sequence>
<evidence type="ECO:0000259" key="1">
    <source>
        <dbReference type="Pfam" id="PF05548"/>
    </source>
</evidence>
<evidence type="ECO:0000313" key="3">
    <source>
        <dbReference type="Proteomes" id="UP000054537"/>
    </source>
</evidence>
<dbReference type="SUPFAM" id="SSF55486">
    <property type="entry name" value="Metalloproteases ('zincins'), catalytic domain"/>
    <property type="match status" value="1"/>
</dbReference>
<dbReference type="InterPro" id="IPR013783">
    <property type="entry name" value="Ig-like_fold"/>
</dbReference>
<comment type="caution">
    <text evidence="2">The sequence shown here is derived from an EMBL/GenBank/DDBJ whole genome shotgun (WGS) entry which is preliminary data.</text>
</comment>
<dbReference type="GO" id="GO:0005975">
    <property type="term" value="P:carbohydrate metabolic process"/>
    <property type="evidence" value="ECO:0007669"/>
    <property type="project" value="UniProtKB-ARBA"/>
</dbReference>
<dbReference type="InterPro" id="IPR008752">
    <property type="entry name" value="Peptidase_M11"/>
</dbReference>
<dbReference type="Pfam" id="PF05548">
    <property type="entry name" value="Peptidase_M11"/>
    <property type="match status" value="1"/>
</dbReference>
<dbReference type="SUPFAM" id="SSF81296">
    <property type="entry name" value="E set domains"/>
    <property type="match status" value="1"/>
</dbReference>
<dbReference type="Gene3D" id="2.60.40.3620">
    <property type="match status" value="1"/>
</dbReference>
<dbReference type="EMBL" id="JRTT01000023">
    <property type="protein sequence ID" value="KHD75801.1"/>
    <property type="molecule type" value="Genomic_DNA"/>
</dbReference>
<protein>
    <recommendedName>
        <fullName evidence="1">Peptidase M11 gametolysin domain-containing protein</fullName>
    </recommendedName>
</protein>
<keyword evidence="3" id="KW-1185">Reference proteome</keyword>
<dbReference type="Gene3D" id="2.60.40.10">
    <property type="entry name" value="Immunoglobulins"/>
    <property type="match status" value="1"/>
</dbReference>
<gene>
    <name evidence="2" type="ORF">MB27_20355</name>
</gene>
<organism evidence="2 3">
    <name type="scientific">Actinoplanes utahensis</name>
    <dbReference type="NCBI Taxonomy" id="1869"/>
    <lineage>
        <taxon>Bacteria</taxon>
        <taxon>Bacillati</taxon>
        <taxon>Actinomycetota</taxon>
        <taxon>Actinomycetes</taxon>
        <taxon>Micromonosporales</taxon>
        <taxon>Micromonosporaceae</taxon>
        <taxon>Actinoplanes</taxon>
    </lineage>
</organism>
<name>A0A0A6UK60_ACTUT</name>
<dbReference type="AlphaFoldDB" id="A0A0A6UK60"/>
<reference evidence="2 3" key="1">
    <citation type="submission" date="2014-10" db="EMBL/GenBank/DDBJ databases">
        <title>Draft genome sequence of Actinoplanes utahensis NRRL 12052.</title>
        <authorList>
            <person name="Velasco-Bucheli B."/>
            <person name="del Cerro C."/>
            <person name="Hormigo D."/>
            <person name="Garcia J.L."/>
            <person name="Acebal C."/>
            <person name="Arroyo M."/>
            <person name="de la Mata I."/>
        </authorList>
    </citation>
    <scope>NUCLEOTIDE SEQUENCE [LARGE SCALE GENOMIC DNA]</scope>
    <source>
        <strain evidence="2 3">NRRL 12052</strain>
    </source>
</reference>
<proteinExistence type="predicted"/>
<accession>A0A0A6UK60</accession>